<evidence type="ECO:0000313" key="3">
    <source>
        <dbReference type="Proteomes" id="UP001157017"/>
    </source>
</evidence>
<sequence>MQATGRVQAKVSKHRVKAGGSVSVSGVVSRKAYRATHFAAAPDRTVQVQFRRSGTTTYKTVATVRADAKGRFTKAVKVTASGRWRARIGATEATRAATSPSVLVTATGRVATKAKPTPKRYANCAALNRVYPHGVGRSGARDHTSGTPVTSFTRDSAAYRLNTGRDRDHDGIACERR</sequence>
<gene>
    <name evidence="2" type="ORF">GCM10025868_21900</name>
</gene>
<dbReference type="Pfam" id="PF05901">
    <property type="entry name" value="Excalibur"/>
    <property type="match status" value="1"/>
</dbReference>
<protein>
    <recommendedName>
        <fullName evidence="1">Excalibur calcium-binding domain-containing protein</fullName>
    </recommendedName>
</protein>
<name>A0ABQ6JFI4_9ACTN</name>
<proteinExistence type="predicted"/>
<evidence type="ECO:0000259" key="1">
    <source>
        <dbReference type="SMART" id="SM00894"/>
    </source>
</evidence>
<feature type="domain" description="Excalibur calcium-binding" evidence="1">
    <location>
        <begin position="120"/>
        <end position="175"/>
    </location>
</feature>
<accession>A0ABQ6JFI4</accession>
<comment type="caution">
    <text evidence="2">The sequence shown here is derived from an EMBL/GenBank/DDBJ whole genome shotgun (WGS) entry which is preliminary data.</text>
</comment>
<dbReference type="SMART" id="SM00894">
    <property type="entry name" value="Excalibur"/>
    <property type="match status" value="1"/>
</dbReference>
<dbReference type="Proteomes" id="UP001157017">
    <property type="component" value="Unassembled WGS sequence"/>
</dbReference>
<dbReference type="InterPro" id="IPR008613">
    <property type="entry name" value="Excalibur_Ca-bd_domain"/>
</dbReference>
<organism evidence="2 3">
    <name type="scientific">Angustibacter aerolatus</name>
    <dbReference type="NCBI Taxonomy" id="1162965"/>
    <lineage>
        <taxon>Bacteria</taxon>
        <taxon>Bacillati</taxon>
        <taxon>Actinomycetota</taxon>
        <taxon>Actinomycetes</taxon>
        <taxon>Kineosporiales</taxon>
        <taxon>Kineosporiaceae</taxon>
    </lineage>
</organism>
<reference evidence="3" key="1">
    <citation type="journal article" date="2019" name="Int. J. Syst. Evol. Microbiol.">
        <title>The Global Catalogue of Microorganisms (GCM) 10K type strain sequencing project: providing services to taxonomists for standard genome sequencing and annotation.</title>
        <authorList>
            <consortium name="The Broad Institute Genomics Platform"/>
            <consortium name="The Broad Institute Genome Sequencing Center for Infectious Disease"/>
            <person name="Wu L."/>
            <person name="Ma J."/>
        </authorList>
    </citation>
    <scope>NUCLEOTIDE SEQUENCE [LARGE SCALE GENOMIC DNA]</scope>
    <source>
        <strain evidence="3">NBRC 108730</strain>
    </source>
</reference>
<keyword evidence="3" id="KW-1185">Reference proteome</keyword>
<dbReference type="EMBL" id="BSUZ01000001">
    <property type="protein sequence ID" value="GMA86940.1"/>
    <property type="molecule type" value="Genomic_DNA"/>
</dbReference>
<evidence type="ECO:0000313" key="2">
    <source>
        <dbReference type="EMBL" id="GMA86940.1"/>
    </source>
</evidence>